<evidence type="ECO:0000313" key="11">
    <source>
        <dbReference type="Proteomes" id="UP001608902"/>
    </source>
</evidence>
<dbReference type="PRINTS" id="PR01347">
    <property type="entry name" value="EPHRIN"/>
</dbReference>
<evidence type="ECO:0000256" key="7">
    <source>
        <dbReference type="RuleBase" id="RU004375"/>
    </source>
</evidence>
<dbReference type="EMBL" id="JBGFUD010001740">
    <property type="protein sequence ID" value="MFH4976695.1"/>
    <property type="molecule type" value="Genomic_DNA"/>
</dbReference>
<dbReference type="PROSITE" id="PS51551">
    <property type="entry name" value="EPHRIN_RBD_2"/>
    <property type="match status" value="1"/>
</dbReference>
<keyword evidence="3 7" id="KW-0472">Membrane</keyword>
<organism evidence="10 11">
    <name type="scientific">Gnathostoma spinigerum</name>
    <dbReference type="NCBI Taxonomy" id="75299"/>
    <lineage>
        <taxon>Eukaryota</taxon>
        <taxon>Metazoa</taxon>
        <taxon>Ecdysozoa</taxon>
        <taxon>Nematoda</taxon>
        <taxon>Chromadorea</taxon>
        <taxon>Rhabditida</taxon>
        <taxon>Spirurina</taxon>
        <taxon>Gnathostomatomorpha</taxon>
        <taxon>Gnathostomatoidea</taxon>
        <taxon>Gnathostomatidae</taxon>
        <taxon>Gnathostoma</taxon>
    </lineage>
</organism>
<keyword evidence="11" id="KW-1185">Reference proteome</keyword>
<evidence type="ECO:0000259" key="9">
    <source>
        <dbReference type="PROSITE" id="PS51551"/>
    </source>
</evidence>
<evidence type="ECO:0000313" key="10">
    <source>
        <dbReference type="EMBL" id="MFH4976695.1"/>
    </source>
</evidence>
<feature type="disulfide bond" evidence="6">
    <location>
        <begin position="62"/>
        <end position="102"/>
    </location>
</feature>
<accession>A0ABD6EKA1</accession>
<evidence type="ECO:0000256" key="8">
    <source>
        <dbReference type="SAM" id="SignalP"/>
    </source>
</evidence>
<feature type="disulfide bond" evidence="6">
    <location>
        <begin position="90"/>
        <end position="154"/>
    </location>
</feature>
<dbReference type="CDD" id="cd02675">
    <property type="entry name" value="Ephrin_ectodomain"/>
    <property type="match status" value="1"/>
</dbReference>
<dbReference type="Proteomes" id="UP001608902">
    <property type="component" value="Unassembled WGS sequence"/>
</dbReference>
<reference evidence="10 11" key="1">
    <citation type="submission" date="2024-08" db="EMBL/GenBank/DDBJ databases">
        <title>Gnathostoma spinigerum genome.</title>
        <authorList>
            <person name="Gonzalez-Bertolin B."/>
            <person name="Monzon S."/>
            <person name="Zaballos A."/>
            <person name="Jimenez P."/>
            <person name="Dekumyoy P."/>
            <person name="Varona S."/>
            <person name="Cuesta I."/>
            <person name="Sumanam S."/>
            <person name="Adisakwattana P."/>
            <person name="Gasser R.B."/>
            <person name="Hernandez-Gonzalez A."/>
            <person name="Young N.D."/>
            <person name="Perteguer M.J."/>
        </authorList>
    </citation>
    <scope>NUCLEOTIDE SEQUENCE [LARGE SCALE GENOMIC DNA]</scope>
    <source>
        <strain evidence="10">AL3</strain>
        <tissue evidence="10">Liver</tissue>
    </source>
</reference>
<dbReference type="Pfam" id="PF00812">
    <property type="entry name" value="Ephrin"/>
    <property type="match status" value="1"/>
</dbReference>
<keyword evidence="2 8" id="KW-0732">Signal</keyword>
<comment type="caution">
    <text evidence="10">The sequence shown here is derived from an EMBL/GenBank/DDBJ whole genome shotgun (WGS) entry which is preliminary data.</text>
</comment>
<dbReference type="InterPro" id="IPR001799">
    <property type="entry name" value="Ephrin_RBD"/>
</dbReference>
<dbReference type="GO" id="GO:0016020">
    <property type="term" value="C:membrane"/>
    <property type="evidence" value="ECO:0007669"/>
    <property type="project" value="UniProtKB-SubCell"/>
</dbReference>
<sequence>MRVKRRFSETLLLLFWWSVKLCCSARRLPDFYWNSSNPIFGNEGPKHVTLEANIMDTIVIRCPYFDESTHIGDTEQMVIYRVSYYGYQSCVVDETAKQVGRCSHPHEKLTIRTTFRRYTPLPSGLEYAPGNSYYFISTSDGTPEGIEKKVGGLCHTKKMRLRIFIRPNNPKGIRQLVESTSPLPQPPPPFNGPYGMLTRNIPAPEIIEPWRRSEVIAGLPPIWRNSSGVYFLRTFDMPSATTEAPDPDPGYKLFEVHEEDEYAHLPLSSSTLHLPSTLLIVLLLLRITF</sequence>
<evidence type="ECO:0000256" key="2">
    <source>
        <dbReference type="ARBA" id="ARBA00022729"/>
    </source>
</evidence>
<dbReference type="AlphaFoldDB" id="A0ABD6EKA1"/>
<keyword evidence="5" id="KW-0325">Glycoprotein</keyword>
<comment type="similarity">
    <text evidence="6 7">Belongs to the ephrin family.</text>
</comment>
<feature type="domain" description="Ephrin RBD" evidence="9">
    <location>
        <begin position="26"/>
        <end position="165"/>
    </location>
</feature>
<gene>
    <name evidence="10" type="ORF">AB6A40_003404</name>
</gene>
<evidence type="ECO:0000256" key="1">
    <source>
        <dbReference type="ARBA" id="ARBA00004370"/>
    </source>
</evidence>
<proteinExistence type="inferred from homology"/>
<evidence type="ECO:0000256" key="4">
    <source>
        <dbReference type="ARBA" id="ARBA00023157"/>
    </source>
</evidence>
<evidence type="ECO:0000256" key="5">
    <source>
        <dbReference type="ARBA" id="ARBA00023180"/>
    </source>
</evidence>
<comment type="subcellular location">
    <subcellularLocation>
        <location evidence="1">Membrane</location>
    </subcellularLocation>
</comment>
<dbReference type="SUPFAM" id="SSF49503">
    <property type="entry name" value="Cupredoxins"/>
    <property type="match status" value="1"/>
</dbReference>
<feature type="chain" id="PRO_5044793581" description="Ephrin RBD domain-containing protein" evidence="8">
    <location>
        <begin position="25"/>
        <end position="289"/>
    </location>
</feature>
<dbReference type="InterPro" id="IPR008972">
    <property type="entry name" value="Cupredoxin"/>
</dbReference>
<dbReference type="Gene3D" id="2.60.40.420">
    <property type="entry name" value="Cupredoxins - blue copper proteins"/>
    <property type="match status" value="1"/>
</dbReference>
<dbReference type="PANTHER" id="PTHR11304:SF43">
    <property type="entry name" value="EPHRIN RBD DOMAIN-CONTAINING PROTEIN"/>
    <property type="match status" value="1"/>
</dbReference>
<evidence type="ECO:0000256" key="6">
    <source>
        <dbReference type="PROSITE-ProRule" id="PRU00884"/>
    </source>
</evidence>
<protein>
    <recommendedName>
        <fullName evidence="9">Ephrin RBD domain-containing protein</fullName>
    </recommendedName>
</protein>
<feature type="signal peptide" evidence="8">
    <location>
        <begin position="1"/>
        <end position="24"/>
    </location>
</feature>
<evidence type="ECO:0000256" key="3">
    <source>
        <dbReference type="ARBA" id="ARBA00023136"/>
    </source>
</evidence>
<dbReference type="InterPro" id="IPR031328">
    <property type="entry name" value="Ephrin"/>
</dbReference>
<keyword evidence="4 6" id="KW-1015">Disulfide bond</keyword>
<dbReference type="PANTHER" id="PTHR11304">
    <property type="entry name" value="EPHRIN"/>
    <property type="match status" value="1"/>
</dbReference>
<name>A0ABD6EKA1_9BILA</name>